<dbReference type="EMBL" id="CAJC01000157">
    <property type="protein sequence ID" value="CCI53738.1"/>
    <property type="molecule type" value="Genomic_DNA"/>
</dbReference>
<keyword evidence="3" id="KW-1185">Reference proteome</keyword>
<organism evidence="2 3">
    <name type="scientific">Nostocoides jenkinsii Ben 74</name>
    <dbReference type="NCBI Taxonomy" id="1193518"/>
    <lineage>
        <taxon>Bacteria</taxon>
        <taxon>Bacillati</taxon>
        <taxon>Actinomycetota</taxon>
        <taxon>Actinomycetes</taxon>
        <taxon>Micrococcales</taxon>
        <taxon>Intrasporangiaceae</taxon>
        <taxon>Nostocoides</taxon>
    </lineage>
</organism>
<dbReference type="Proteomes" id="UP000035720">
    <property type="component" value="Unassembled WGS sequence"/>
</dbReference>
<evidence type="ECO:0000313" key="2">
    <source>
        <dbReference type="EMBL" id="CCI53738.1"/>
    </source>
</evidence>
<feature type="region of interest" description="Disordered" evidence="1">
    <location>
        <begin position="212"/>
        <end position="231"/>
    </location>
</feature>
<accession>A0A077MF86</accession>
<gene>
    <name evidence="2" type="ORF">BN13_460004</name>
</gene>
<evidence type="ECO:0000256" key="1">
    <source>
        <dbReference type="SAM" id="MobiDB-lite"/>
    </source>
</evidence>
<dbReference type="AlphaFoldDB" id="A0A077MF86"/>
<proteinExistence type="predicted"/>
<name>A0A077MF86_9MICO</name>
<reference evidence="2 3" key="1">
    <citation type="journal article" date="2013" name="ISME J.">
        <title>A metabolic model for members of the genus Tetrasphaera involved in enhanced biological phosphorus removal.</title>
        <authorList>
            <person name="Kristiansen R."/>
            <person name="Nguyen H.T.T."/>
            <person name="Saunders A.M."/>
            <person name="Nielsen J.L."/>
            <person name="Wimmer R."/>
            <person name="Le V.Q."/>
            <person name="McIlroy S.J."/>
            <person name="Petrovski S."/>
            <person name="Seviour R.J."/>
            <person name="Calteau A."/>
            <person name="Nielsen K.L."/>
            <person name="Nielsen P.H."/>
        </authorList>
    </citation>
    <scope>NUCLEOTIDE SEQUENCE [LARGE SCALE GENOMIC DNA]</scope>
    <source>
        <strain evidence="2 3">Ben 74</strain>
    </source>
</reference>
<sequence length="333" mass="36747">MGLRNLVIVDAQLRVVGPGLEPEHERGGERPRLIAQITDLTTSHPHFLEHLARHGHRQGLAWFYETSQHRQPPRRPTRVPCQKQAVVRVQDRHDHRRVSPWEVLAGIGRAGARPAGVRRNRRRPAPGAMRMRRMPIPQRNSSRQGLAVDRIQVGAVPTQGEPPLARGLRGKEEGDVGATTRHTQEDRRMPRISLPRLPPPQRGAATGGCVKGVGGRHTPGDGQDQGGLAGEESLQQPGLTAALGLAIETGTGQRDVTEGNGVEWHLPILPPATRTRVARLGIGRPQGEKYGYVRDLRPARSRSYRHHRGRGDRHLNRLPPRFARVLGCRSAGA</sequence>
<feature type="compositionally biased region" description="Gly residues" evidence="1">
    <location>
        <begin position="212"/>
        <end position="229"/>
    </location>
</feature>
<feature type="region of interest" description="Disordered" evidence="1">
    <location>
        <begin position="157"/>
        <end position="204"/>
    </location>
</feature>
<protein>
    <submittedName>
        <fullName evidence="2">Uncharacterized protein</fullName>
    </submittedName>
</protein>
<evidence type="ECO:0000313" key="3">
    <source>
        <dbReference type="Proteomes" id="UP000035720"/>
    </source>
</evidence>
<comment type="caution">
    <text evidence="2">The sequence shown here is derived from an EMBL/GenBank/DDBJ whole genome shotgun (WGS) entry which is preliminary data.</text>
</comment>